<feature type="region of interest" description="Disordered" evidence="1">
    <location>
        <begin position="27"/>
        <end position="58"/>
    </location>
</feature>
<proteinExistence type="predicted"/>
<name>A0A0J7KFU1_LASNI</name>
<feature type="compositionally biased region" description="Basic and acidic residues" evidence="1">
    <location>
        <begin position="27"/>
        <end position="44"/>
    </location>
</feature>
<dbReference type="Proteomes" id="UP000036403">
    <property type="component" value="Unassembled WGS sequence"/>
</dbReference>
<dbReference type="EMBL" id="LBMM01008099">
    <property type="protein sequence ID" value="KMQ89147.1"/>
    <property type="molecule type" value="Genomic_DNA"/>
</dbReference>
<comment type="caution">
    <text evidence="2">The sequence shown here is derived from an EMBL/GenBank/DDBJ whole genome shotgun (WGS) entry which is preliminary data.</text>
</comment>
<organism evidence="2 3">
    <name type="scientific">Lasius niger</name>
    <name type="common">Black garden ant</name>
    <dbReference type="NCBI Taxonomy" id="67767"/>
    <lineage>
        <taxon>Eukaryota</taxon>
        <taxon>Metazoa</taxon>
        <taxon>Ecdysozoa</taxon>
        <taxon>Arthropoda</taxon>
        <taxon>Hexapoda</taxon>
        <taxon>Insecta</taxon>
        <taxon>Pterygota</taxon>
        <taxon>Neoptera</taxon>
        <taxon>Endopterygota</taxon>
        <taxon>Hymenoptera</taxon>
        <taxon>Apocrita</taxon>
        <taxon>Aculeata</taxon>
        <taxon>Formicoidea</taxon>
        <taxon>Formicidae</taxon>
        <taxon>Formicinae</taxon>
        <taxon>Lasius</taxon>
        <taxon>Lasius</taxon>
    </lineage>
</organism>
<feature type="compositionally biased region" description="Basic and acidic residues" evidence="1">
    <location>
        <begin position="122"/>
        <end position="138"/>
    </location>
</feature>
<evidence type="ECO:0000313" key="3">
    <source>
        <dbReference type="Proteomes" id="UP000036403"/>
    </source>
</evidence>
<dbReference type="PaxDb" id="67767-A0A0J7KFU1"/>
<protein>
    <submittedName>
        <fullName evidence="2">Uncharacterized protein</fullName>
    </submittedName>
</protein>
<feature type="region of interest" description="Disordered" evidence="1">
    <location>
        <begin position="73"/>
        <end position="138"/>
    </location>
</feature>
<dbReference type="AlphaFoldDB" id="A0A0J7KFU1"/>
<gene>
    <name evidence="2" type="ORF">RF55_11249</name>
</gene>
<sequence length="138" mass="15916">MPKLSRDKLDEIQEDIIKHLKTIHKLRENLDSNERVRKREKTRDTGPSQREAWSLPNPRKGIKLVENIQLVPPRAGPIVTPNDKWTDIGKGGKVKKTQQQQQQRKQSTEEKKTTEAVSLNKFENKSKERGQKGGKKDS</sequence>
<evidence type="ECO:0000256" key="1">
    <source>
        <dbReference type="SAM" id="MobiDB-lite"/>
    </source>
</evidence>
<reference evidence="2 3" key="1">
    <citation type="submission" date="2015-04" db="EMBL/GenBank/DDBJ databases">
        <title>Lasius niger genome sequencing.</title>
        <authorList>
            <person name="Konorov E.A."/>
            <person name="Nikitin M.A."/>
            <person name="Kirill M.V."/>
            <person name="Chang P."/>
        </authorList>
    </citation>
    <scope>NUCLEOTIDE SEQUENCE [LARGE SCALE GENOMIC DNA]</scope>
    <source>
        <tissue evidence="2">Whole</tissue>
    </source>
</reference>
<evidence type="ECO:0000313" key="2">
    <source>
        <dbReference type="EMBL" id="KMQ89147.1"/>
    </source>
</evidence>
<keyword evidence="3" id="KW-1185">Reference proteome</keyword>
<accession>A0A0J7KFU1</accession>